<dbReference type="EnsemblPlants" id="Zm00001eb429360_T001">
    <property type="protein sequence ID" value="Zm00001eb429360_P001"/>
    <property type="gene ID" value="Zm00001eb429360"/>
</dbReference>
<accession>A0A804RM63</accession>
<sequence>MPGSATTAVQPRPPSVTAPWWRKRWRHPQGATDGWDGFVLTTDGWDVHRGTFPAWMVSSQGNDSSLVLLNTRPGPAADGAGMAEHLQLHLGQVSLRSWSSFAGYWVARWTFPSDCRSSAFFCVRFGICTSVGTCACVDEFEPSKPCEWQRGYFVDGCTTRSHPLSCTADDSGRRPTTEQDDSFLLLDNLRGLPYSSIPQRRATAGRASSRRPRRGEASAGSVIPFGLGFAHPSTKSGSQMELLPSLIDLAWPCAPWRAGRSLGRCWLWRASTWKVATVTSPRRLPPPALQK</sequence>
<reference evidence="2" key="2">
    <citation type="submission" date="2019-07" db="EMBL/GenBank/DDBJ databases">
        <authorList>
            <person name="Seetharam A."/>
            <person name="Woodhouse M."/>
            <person name="Cannon E."/>
        </authorList>
    </citation>
    <scope>NUCLEOTIDE SEQUENCE [LARGE SCALE GENOMIC DNA]</scope>
    <source>
        <strain evidence="2">cv. B73</strain>
    </source>
</reference>
<dbReference type="Proteomes" id="UP000007305">
    <property type="component" value="Chromosome 10"/>
</dbReference>
<dbReference type="AlphaFoldDB" id="A0A804RM63"/>
<evidence type="ECO:0000313" key="3">
    <source>
        <dbReference type="Proteomes" id="UP000007305"/>
    </source>
</evidence>
<name>A0A804RM63_MAIZE</name>
<organism evidence="2 3">
    <name type="scientific">Zea mays</name>
    <name type="common">Maize</name>
    <dbReference type="NCBI Taxonomy" id="4577"/>
    <lineage>
        <taxon>Eukaryota</taxon>
        <taxon>Viridiplantae</taxon>
        <taxon>Streptophyta</taxon>
        <taxon>Embryophyta</taxon>
        <taxon>Tracheophyta</taxon>
        <taxon>Spermatophyta</taxon>
        <taxon>Magnoliopsida</taxon>
        <taxon>Liliopsida</taxon>
        <taxon>Poales</taxon>
        <taxon>Poaceae</taxon>
        <taxon>PACMAD clade</taxon>
        <taxon>Panicoideae</taxon>
        <taxon>Andropogonodae</taxon>
        <taxon>Andropogoneae</taxon>
        <taxon>Tripsacinae</taxon>
        <taxon>Zea</taxon>
    </lineage>
</organism>
<proteinExistence type="predicted"/>
<evidence type="ECO:0008006" key="4">
    <source>
        <dbReference type="Google" id="ProtNLM"/>
    </source>
</evidence>
<keyword evidence="3" id="KW-1185">Reference proteome</keyword>
<evidence type="ECO:0000256" key="1">
    <source>
        <dbReference type="SAM" id="MobiDB-lite"/>
    </source>
</evidence>
<reference evidence="3" key="1">
    <citation type="journal article" date="2009" name="Science">
        <title>The B73 maize genome: complexity, diversity, and dynamics.</title>
        <authorList>
            <person name="Schnable P.S."/>
            <person name="Ware D."/>
            <person name="Fulton R.S."/>
            <person name="Stein J.C."/>
            <person name="Wei F."/>
            <person name="Pasternak S."/>
            <person name="Liang C."/>
            <person name="Zhang J."/>
            <person name="Fulton L."/>
            <person name="Graves T.A."/>
            <person name="Minx P."/>
            <person name="Reily A.D."/>
            <person name="Courtney L."/>
            <person name="Kruchowski S.S."/>
            <person name="Tomlinson C."/>
            <person name="Strong C."/>
            <person name="Delehaunty K."/>
            <person name="Fronick C."/>
            <person name="Courtney B."/>
            <person name="Rock S.M."/>
            <person name="Belter E."/>
            <person name="Du F."/>
            <person name="Kim K."/>
            <person name="Abbott R.M."/>
            <person name="Cotton M."/>
            <person name="Levy A."/>
            <person name="Marchetto P."/>
            <person name="Ochoa K."/>
            <person name="Jackson S.M."/>
            <person name="Gillam B."/>
            <person name="Chen W."/>
            <person name="Yan L."/>
            <person name="Higginbotham J."/>
            <person name="Cardenas M."/>
            <person name="Waligorski J."/>
            <person name="Applebaum E."/>
            <person name="Phelps L."/>
            <person name="Falcone J."/>
            <person name="Kanchi K."/>
            <person name="Thane T."/>
            <person name="Scimone A."/>
            <person name="Thane N."/>
            <person name="Henke J."/>
            <person name="Wang T."/>
            <person name="Ruppert J."/>
            <person name="Shah N."/>
            <person name="Rotter K."/>
            <person name="Hodges J."/>
            <person name="Ingenthron E."/>
            <person name="Cordes M."/>
            <person name="Kohlberg S."/>
            <person name="Sgro J."/>
            <person name="Delgado B."/>
            <person name="Mead K."/>
            <person name="Chinwalla A."/>
            <person name="Leonard S."/>
            <person name="Crouse K."/>
            <person name="Collura K."/>
            <person name="Kudrna D."/>
            <person name="Currie J."/>
            <person name="He R."/>
            <person name="Angelova A."/>
            <person name="Rajasekar S."/>
            <person name="Mueller T."/>
            <person name="Lomeli R."/>
            <person name="Scara G."/>
            <person name="Ko A."/>
            <person name="Delaney K."/>
            <person name="Wissotski M."/>
            <person name="Lopez G."/>
            <person name="Campos D."/>
            <person name="Braidotti M."/>
            <person name="Ashley E."/>
            <person name="Golser W."/>
            <person name="Kim H."/>
            <person name="Lee S."/>
            <person name="Lin J."/>
            <person name="Dujmic Z."/>
            <person name="Kim W."/>
            <person name="Talag J."/>
            <person name="Zuccolo A."/>
            <person name="Fan C."/>
            <person name="Sebastian A."/>
            <person name="Kramer M."/>
            <person name="Spiegel L."/>
            <person name="Nascimento L."/>
            <person name="Zutavern T."/>
            <person name="Miller B."/>
            <person name="Ambroise C."/>
            <person name="Muller S."/>
            <person name="Spooner W."/>
            <person name="Narechania A."/>
            <person name="Ren L."/>
            <person name="Wei S."/>
            <person name="Kumari S."/>
            <person name="Faga B."/>
            <person name="Levy M.J."/>
            <person name="McMahan L."/>
            <person name="Van Buren P."/>
            <person name="Vaughn M.W."/>
            <person name="Ying K."/>
            <person name="Yeh C.-T."/>
            <person name="Emrich S.J."/>
            <person name="Jia Y."/>
            <person name="Kalyanaraman A."/>
            <person name="Hsia A.-P."/>
            <person name="Barbazuk W.B."/>
            <person name="Baucom R.S."/>
            <person name="Brutnell T.P."/>
            <person name="Carpita N.C."/>
            <person name="Chaparro C."/>
            <person name="Chia J.-M."/>
            <person name="Deragon J.-M."/>
            <person name="Estill J.C."/>
            <person name="Fu Y."/>
            <person name="Jeddeloh J.A."/>
            <person name="Han Y."/>
            <person name="Lee H."/>
            <person name="Li P."/>
            <person name="Lisch D.R."/>
            <person name="Liu S."/>
            <person name="Liu Z."/>
            <person name="Nagel D.H."/>
            <person name="McCann M.C."/>
            <person name="SanMiguel P."/>
            <person name="Myers A.M."/>
            <person name="Nettleton D."/>
            <person name="Nguyen J."/>
            <person name="Penning B.W."/>
            <person name="Ponnala L."/>
            <person name="Schneider K.L."/>
            <person name="Schwartz D.C."/>
            <person name="Sharma A."/>
            <person name="Soderlund C."/>
            <person name="Springer N.M."/>
            <person name="Sun Q."/>
            <person name="Wang H."/>
            <person name="Waterman M."/>
            <person name="Westerman R."/>
            <person name="Wolfgruber T.K."/>
            <person name="Yang L."/>
            <person name="Yu Y."/>
            <person name="Zhang L."/>
            <person name="Zhou S."/>
            <person name="Zhu Q."/>
            <person name="Bennetzen J.L."/>
            <person name="Dawe R.K."/>
            <person name="Jiang J."/>
            <person name="Jiang N."/>
            <person name="Presting G.G."/>
            <person name="Wessler S.R."/>
            <person name="Aluru S."/>
            <person name="Martienssen R.A."/>
            <person name="Clifton S.W."/>
            <person name="McCombie W.R."/>
            <person name="Wing R.A."/>
            <person name="Wilson R.K."/>
        </authorList>
    </citation>
    <scope>NUCLEOTIDE SEQUENCE [LARGE SCALE GENOMIC DNA]</scope>
    <source>
        <strain evidence="3">cv. B73</strain>
    </source>
</reference>
<dbReference type="Gramene" id="Zm00001eb429360_T001">
    <property type="protein sequence ID" value="Zm00001eb429360_P001"/>
    <property type="gene ID" value="Zm00001eb429360"/>
</dbReference>
<evidence type="ECO:0000313" key="2">
    <source>
        <dbReference type="EnsemblPlants" id="Zm00001eb429360_P001"/>
    </source>
</evidence>
<reference evidence="2" key="3">
    <citation type="submission" date="2021-05" db="UniProtKB">
        <authorList>
            <consortium name="EnsemblPlants"/>
        </authorList>
    </citation>
    <scope>IDENTIFICATION</scope>
    <source>
        <strain evidence="2">cv. B73</strain>
    </source>
</reference>
<dbReference type="InParanoid" id="A0A804RM63"/>
<protein>
    <recommendedName>
        <fullName evidence="4">S-locus glycoprotein domain-containing protein</fullName>
    </recommendedName>
</protein>
<feature type="region of interest" description="Disordered" evidence="1">
    <location>
        <begin position="199"/>
        <end position="219"/>
    </location>
</feature>